<dbReference type="InterPro" id="IPR029044">
    <property type="entry name" value="Nucleotide-diphossugar_trans"/>
</dbReference>
<dbReference type="SUPFAM" id="SSF53448">
    <property type="entry name" value="Nucleotide-diphospho-sugar transferases"/>
    <property type="match status" value="1"/>
</dbReference>
<name>A0A382GYN7_9ZZZZ</name>
<evidence type="ECO:0008006" key="3">
    <source>
        <dbReference type="Google" id="ProtNLM"/>
    </source>
</evidence>
<dbReference type="AlphaFoldDB" id="A0A382GYN7"/>
<dbReference type="PANTHER" id="PTHR32385:SF15">
    <property type="entry name" value="INOSITOL PHOSPHOCERAMIDE MANNOSYLTRANSFERASE 1"/>
    <property type="match status" value="1"/>
</dbReference>
<dbReference type="InterPro" id="IPR051706">
    <property type="entry name" value="Glycosyltransferase_domain"/>
</dbReference>
<proteinExistence type="predicted"/>
<dbReference type="Gene3D" id="3.90.550.20">
    <property type="match status" value="1"/>
</dbReference>
<evidence type="ECO:0000256" key="1">
    <source>
        <dbReference type="ARBA" id="ARBA00022679"/>
    </source>
</evidence>
<gene>
    <name evidence="2" type="ORF">METZ01_LOCUS233060</name>
</gene>
<feature type="non-terminal residue" evidence="2">
    <location>
        <position position="1"/>
    </location>
</feature>
<dbReference type="GO" id="GO:0000030">
    <property type="term" value="F:mannosyltransferase activity"/>
    <property type="evidence" value="ECO:0007669"/>
    <property type="project" value="TreeGrafter"/>
</dbReference>
<protein>
    <recommendedName>
        <fullName evidence="3">Alpha 1,4-glycosyltransferase domain-containing protein</fullName>
    </recommendedName>
</protein>
<dbReference type="Pfam" id="PF04488">
    <property type="entry name" value="Gly_transf_sug"/>
    <property type="match status" value="1"/>
</dbReference>
<reference evidence="2" key="1">
    <citation type="submission" date="2018-05" db="EMBL/GenBank/DDBJ databases">
        <authorList>
            <person name="Lanie J.A."/>
            <person name="Ng W.-L."/>
            <person name="Kazmierczak K.M."/>
            <person name="Andrzejewski T.M."/>
            <person name="Davidsen T.M."/>
            <person name="Wayne K.J."/>
            <person name="Tettelin H."/>
            <person name="Glass J.I."/>
            <person name="Rusch D."/>
            <person name="Podicherti R."/>
            <person name="Tsui H.-C.T."/>
            <person name="Winkler M.E."/>
        </authorList>
    </citation>
    <scope>NUCLEOTIDE SEQUENCE</scope>
</reference>
<sequence length="226" mass="26698">KKDVVKKKTLFTSYLCDKGDEIVRSILNDWQSLNPDYDILYFSDKDIESFFKETEYFDIYKVMKNGVAIADFFRICYINKYGGYWFDLDLEPIVVDIPDTGKIHLFDAGYKNISYMFIGGSPNQKLFKDTINDVVKNIIANKDFMHASVLDITGPRVIQNIICKRLNIFNEDGCLPSKEVGSEIYLKDTDYEFIYKRIKFSKTKTGRYKRLQKKYNKKPYYQYNYV</sequence>
<dbReference type="GO" id="GO:0016020">
    <property type="term" value="C:membrane"/>
    <property type="evidence" value="ECO:0007669"/>
    <property type="project" value="GOC"/>
</dbReference>
<dbReference type="GO" id="GO:0051999">
    <property type="term" value="P:mannosyl-inositol phosphorylceramide biosynthetic process"/>
    <property type="evidence" value="ECO:0007669"/>
    <property type="project" value="TreeGrafter"/>
</dbReference>
<keyword evidence="1" id="KW-0808">Transferase</keyword>
<dbReference type="PANTHER" id="PTHR32385">
    <property type="entry name" value="MANNOSYL PHOSPHORYLINOSITOL CERAMIDE SYNTHASE"/>
    <property type="match status" value="1"/>
</dbReference>
<organism evidence="2">
    <name type="scientific">marine metagenome</name>
    <dbReference type="NCBI Taxonomy" id="408172"/>
    <lineage>
        <taxon>unclassified sequences</taxon>
        <taxon>metagenomes</taxon>
        <taxon>ecological metagenomes</taxon>
    </lineage>
</organism>
<dbReference type="EMBL" id="UINC01058211">
    <property type="protein sequence ID" value="SVB80206.1"/>
    <property type="molecule type" value="Genomic_DNA"/>
</dbReference>
<accession>A0A382GYN7</accession>
<dbReference type="InterPro" id="IPR007577">
    <property type="entry name" value="GlycoTrfase_DXD_sugar-bd_CS"/>
</dbReference>
<evidence type="ECO:0000313" key="2">
    <source>
        <dbReference type="EMBL" id="SVB80206.1"/>
    </source>
</evidence>